<dbReference type="STRING" id="278856.A0A212EQT6"/>
<sequence length="168" mass="18789">MNVNSFLSPRLMAGAAIVGLVGAAGVFIYEQVYAEKRRAMLVGEVARLDKQVAAIRLEIEALREIQKETNLRRARPKPRVKREAAPAAGDVTDSEYFTDCQSLVGTDIEMDSEEFYDVPSDDDTLRETRNGNDTIADDDVRSQIGVSRFSLRSTAWDSEWIGIFNKIQ</sequence>
<protein>
    <submittedName>
        <fullName evidence="2">Regulator of microtubule dynamics protein 1</fullName>
    </submittedName>
</protein>
<reference evidence="2 3" key="1">
    <citation type="journal article" date="2011" name="Cell">
        <title>The monarch butterfly genome yields insights into long-distance migration.</title>
        <authorList>
            <person name="Zhan S."/>
            <person name="Merlin C."/>
            <person name="Boore J.L."/>
            <person name="Reppert S.M."/>
        </authorList>
    </citation>
    <scope>NUCLEOTIDE SEQUENCE [LARGE SCALE GENOMIC DNA]</scope>
    <source>
        <strain evidence="2">F-2</strain>
    </source>
</reference>
<proteinExistence type="predicted"/>
<name>A0A212EQT6_DANPL</name>
<dbReference type="EMBL" id="AGBW02013212">
    <property type="protein sequence ID" value="OWR43862.1"/>
    <property type="molecule type" value="Genomic_DNA"/>
</dbReference>
<dbReference type="Proteomes" id="UP000007151">
    <property type="component" value="Unassembled WGS sequence"/>
</dbReference>
<evidence type="ECO:0000313" key="3">
    <source>
        <dbReference type="Proteomes" id="UP000007151"/>
    </source>
</evidence>
<keyword evidence="1" id="KW-1133">Transmembrane helix</keyword>
<evidence type="ECO:0000313" key="2">
    <source>
        <dbReference type="EMBL" id="OWR43862.1"/>
    </source>
</evidence>
<dbReference type="eggNOG" id="ENOG502TC6Z">
    <property type="taxonomic scope" value="Eukaryota"/>
</dbReference>
<keyword evidence="1" id="KW-0812">Transmembrane</keyword>
<dbReference type="KEGG" id="dpl:KGM_200461"/>
<gene>
    <name evidence="2" type="ORF">KGM_200461</name>
</gene>
<feature type="transmembrane region" description="Helical" evidence="1">
    <location>
        <begin position="12"/>
        <end position="29"/>
    </location>
</feature>
<accession>A0A212EQT6</accession>
<keyword evidence="3" id="KW-1185">Reference proteome</keyword>
<keyword evidence="1" id="KW-0472">Membrane</keyword>
<dbReference type="InParanoid" id="A0A212EQT6"/>
<dbReference type="AlphaFoldDB" id="A0A212EQT6"/>
<comment type="caution">
    <text evidence="2">The sequence shown here is derived from an EMBL/GenBank/DDBJ whole genome shotgun (WGS) entry which is preliminary data.</text>
</comment>
<evidence type="ECO:0000256" key="1">
    <source>
        <dbReference type="SAM" id="Phobius"/>
    </source>
</evidence>
<organism evidence="2 3">
    <name type="scientific">Danaus plexippus plexippus</name>
    <dbReference type="NCBI Taxonomy" id="278856"/>
    <lineage>
        <taxon>Eukaryota</taxon>
        <taxon>Metazoa</taxon>
        <taxon>Ecdysozoa</taxon>
        <taxon>Arthropoda</taxon>
        <taxon>Hexapoda</taxon>
        <taxon>Insecta</taxon>
        <taxon>Pterygota</taxon>
        <taxon>Neoptera</taxon>
        <taxon>Endopterygota</taxon>
        <taxon>Lepidoptera</taxon>
        <taxon>Glossata</taxon>
        <taxon>Ditrysia</taxon>
        <taxon>Papilionoidea</taxon>
        <taxon>Nymphalidae</taxon>
        <taxon>Danainae</taxon>
        <taxon>Danaini</taxon>
        <taxon>Danaina</taxon>
        <taxon>Danaus</taxon>
        <taxon>Danaus</taxon>
    </lineage>
</organism>